<organism evidence="2">
    <name type="scientific">Psilocybe cubensis</name>
    <name type="common">Psychedelic mushroom</name>
    <name type="synonym">Stropharia cubensis</name>
    <dbReference type="NCBI Taxonomy" id="181762"/>
    <lineage>
        <taxon>Eukaryota</taxon>
        <taxon>Fungi</taxon>
        <taxon>Dikarya</taxon>
        <taxon>Basidiomycota</taxon>
        <taxon>Agaricomycotina</taxon>
        <taxon>Agaricomycetes</taxon>
        <taxon>Agaricomycetidae</taxon>
        <taxon>Agaricales</taxon>
        <taxon>Agaricineae</taxon>
        <taxon>Strophariaceae</taxon>
        <taxon>Psilocybe</taxon>
    </lineage>
</organism>
<feature type="transmembrane region" description="Helical" evidence="1">
    <location>
        <begin position="166"/>
        <end position="190"/>
    </location>
</feature>
<protein>
    <submittedName>
        <fullName evidence="2">Uncharacterized protein</fullName>
    </submittedName>
</protein>
<keyword evidence="1" id="KW-1133">Transmembrane helix</keyword>
<evidence type="ECO:0000313" key="2">
    <source>
        <dbReference type="EMBL" id="KAG5161833.1"/>
    </source>
</evidence>
<accession>A0A8H7XLF1</accession>
<name>A0A8H7XLF1_PSICU</name>
<feature type="transmembrane region" description="Helical" evidence="1">
    <location>
        <begin position="202"/>
        <end position="223"/>
    </location>
</feature>
<dbReference type="OrthoDB" id="2873242at2759"/>
<proteinExistence type="predicted"/>
<keyword evidence="1" id="KW-0472">Membrane</keyword>
<feature type="transmembrane region" description="Helical" evidence="1">
    <location>
        <begin position="126"/>
        <end position="146"/>
    </location>
</feature>
<feature type="transmembrane region" description="Helical" evidence="1">
    <location>
        <begin position="243"/>
        <end position="264"/>
    </location>
</feature>
<gene>
    <name evidence="2" type="ORF">JR316_013245</name>
</gene>
<comment type="caution">
    <text evidence="2">The sequence shown here is derived from an EMBL/GenBank/DDBJ whole genome shotgun (WGS) entry which is preliminary data.</text>
</comment>
<evidence type="ECO:0000256" key="1">
    <source>
        <dbReference type="SAM" id="Phobius"/>
    </source>
</evidence>
<feature type="transmembrane region" description="Helical" evidence="1">
    <location>
        <begin position="96"/>
        <end position="114"/>
    </location>
</feature>
<reference evidence="2" key="1">
    <citation type="submission" date="2021-02" db="EMBL/GenBank/DDBJ databases">
        <title>Psilocybe cubensis genome.</title>
        <authorList>
            <person name="Mckernan K.J."/>
            <person name="Crawford S."/>
            <person name="Trippe A."/>
            <person name="Kane L.T."/>
            <person name="Mclaughlin S."/>
        </authorList>
    </citation>
    <scope>NUCLEOTIDE SEQUENCE [LARGE SCALE GENOMIC DNA]</scope>
    <source>
        <strain evidence="2">MGC-MH-2018</strain>
    </source>
</reference>
<dbReference type="AlphaFoldDB" id="A0A8H7XLF1"/>
<sequence>MSDESSAFPSVPVNIEDYTISPNLNFRDLYGGIWLYALRVRSHRIVLTAISAFYGLTVLNFIAQCFSMKWNFVINGDTRDSIFWSSFDYPSWDYEVVGIVMPLIFVISDGLLIWRCYHLWGESIKVTGIPVFLWITEIALVITDIVLRTTISQSPSLARAELNNHISTSLLFMGLATTCCTTFLIGYRIYTASENISRDRKRYIRILITIVESSAVYSFLLFLEAMVTIIPGFRDVQSTLYQAFPYIDCTLAVCAGLGPTVMVLRLTVANQLEISTVSSGNNMTHITGLNFDNSQNGGAVGNNGLISRAVNDSSVGEELNGGGEAPIGGQNIITSPKNSVIRQGLI</sequence>
<keyword evidence="1" id="KW-0812">Transmembrane</keyword>
<dbReference type="EMBL" id="JAFIQS010000024">
    <property type="protein sequence ID" value="KAG5161833.1"/>
    <property type="molecule type" value="Genomic_DNA"/>
</dbReference>
<feature type="transmembrane region" description="Helical" evidence="1">
    <location>
        <begin position="45"/>
        <end position="63"/>
    </location>
</feature>